<dbReference type="Gene3D" id="3.100.10.10">
    <property type="match status" value="1"/>
</dbReference>
<organism evidence="9 10">
    <name type="scientific">Candidatus Marsarchaeota G1 archaeon BE_D</name>
    <dbReference type="NCBI Taxonomy" id="1978156"/>
    <lineage>
        <taxon>Archaea</taxon>
        <taxon>Candidatus Marsarchaeota</taxon>
        <taxon>Candidatus Marsarchaeota group 1</taxon>
    </lineage>
</organism>
<dbReference type="GO" id="GO:0003735">
    <property type="term" value="F:structural constituent of ribosome"/>
    <property type="evidence" value="ECO:0007669"/>
    <property type="project" value="InterPro"/>
</dbReference>
<dbReference type="AlphaFoldDB" id="A0A2R6AKD0"/>
<evidence type="ECO:0000256" key="5">
    <source>
        <dbReference type="HAMAP-Rule" id="MF_01341"/>
    </source>
</evidence>
<dbReference type="InterPro" id="IPR021131">
    <property type="entry name" value="Ribosomal_uL15/eL18"/>
</dbReference>
<feature type="region of interest" description="Disordered" evidence="7">
    <location>
        <begin position="1"/>
        <end position="41"/>
    </location>
</feature>
<dbReference type="InterPro" id="IPR001196">
    <property type="entry name" value="Ribosomal_uL15_CS"/>
</dbReference>
<dbReference type="InterPro" id="IPR027386">
    <property type="entry name" value="Rbsml_uL15_N"/>
</dbReference>
<evidence type="ECO:0000313" key="9">
    <source>
        <dbReference type="EMBL" id="PSN86818.1"/>
    </source>
</evidence>
<feature type="domain" description="Large ribosomal subunit protein uL15/eL18" evidence="8">
    <location>
        <begin position="72"/>
        <end position="132"/>
    </location>
</feature>
<accession>A0A2R6AKD0</accession>
<comment type="function">
    <text evidence="5">Binds to the 23S rRNA.</text>
</comment>
<keyword evidence="5" id="KW-0694">RNA-binding</keyword>
<name>A0A2R6AKD0_9ARCH</name>
<gene>
    <name evidence="5" type="primary">rpl15</name>
    <name evidence="9" type="ORF">B9Q02_00975</name>
</gene>
<evidence type="ECO:0000256" key="7">
    <source>
        <dbReference type="SAM" id="MobiDB-lite"/>
    </source>
</evidence>
<evidence type="ECO:0000256" key="1">
    <source>
        <dbReference type="ARBA" id="ARBA00007320"/>
    </source>
</evidence>
<dbReference type="EMBL" id="NEXD01000002">
    <property type="protein sequence ID" value="PSN86818.1"/>
    <property type="molecule type" value="Genomic_DNA"/>
</dbReference>
<dbReference type="Proteomes" id="UP000240569">
    <property type="component" value="Unassembled WGS sequence"/>
</dbReference>
<dbReference type="PANTHER" id="PTHR11721:SF3">
    <property type="entry name" value="LARGE RIBOSOMAL SUBUNIT PROTEIN UL15"/>
    <property type="match status" value="1"/>
</dbReference>
<dbReference type="InterPro" id="IPR030878">
    <property type="entry name" value="Ribosomal_uL15"/>
</dbReference>
<evidence type="ECO:0000259" key="8">
    <source>
        <dbReference type="Pfam" id="PF00828"/>
    </source>
</evidence>
<evidence type="ECO:0000256" key="6">
    <source>
        <dbReference type="RuleBase" id="RU003888"/>
    </source>
</evidence>
<evidence type="ECO:0000313" key="10">
    <source>
        <dbReference type="Proteomes" id="UP000240569"/>
    </source>
</evidence>
<dbReference type="HAMAP" id="MF_01341">
    <property type="entry name" value="Ribosomal_uL15"/>
    <property type="match status" value="1"/>
</dbReference>
<comment type="subunit">
    <text evidence="5">Part of the 50S ribosomal subunit.</text>
</comment>
<evidence type="ECO:0000256" key="2">
    <source>
        <dbReference type="ARBA" id="ARBA00022980"/>
    </source>
</evidence>
<dbReference type="SUPFAM" id="SSF52080">
    <property type="entry name" value="Ribosomal proteins L15p and L18e"/>
    <property type="match status" value="1"/>
</dbReference>
<dbReference type="InterPro" id="IPR036227">
    <property type="entry name" value="Ribosomal_uL15/eL18_sf"/>
</dbReference>
<sequence>MVVRREKRSRKRRGTRSVGWGRIGQHRKAGAKGGVGKAGRHKHKWSWTVKYGKDAFGKHGFKRPYDVKEEVTINILQLNELINEKGLKEINLSDYGYTKLLGRGSISQPITVKVKSASKGAIEKIKKAGGQILLEEGI</sequence>
<evidence type="ECO:0000256" key="3">
    <source>
        <dbReference type="ARBA" id="ARBA00023274"/>
    </source>
</evidence>
<reference evidence="9 10" key="1">
    <citation type="submission" date="2017-04" db="EMBL/GenBank/DDBJ databases">
        <title>Novel microbial lineages endemic to geothermal iron-oxide mats fill important gaps in the evolutionary history of Archaea.</title>
        <authorList>
            <person name="Jay Z.J."/>
            <person name="Beam J.P."/>
            <person name="Dlakic M."/>
            <person name="Rusch D.B."/>
            <person name="Kozubal M.A."/>
            <person name="Inskeep W.P."/>
        </authorList>
    </citation>
    <scope>NUCLEOTIDE SEQUENCE [LARGE SCALE GENOMIC DNA]</scope>
    <source>
        <strain evidence="9">BE_D</strain>
    </source>
</reference>
<comment type="similarity">
    <text evidence="1 5 6">Belongs to the universal ribosomal protein uL15 family.</text>
</comment>
<protein>
    <recommendedName>
        <fullName evidence="4 5">Large ribosomal subunit protein uL15</fullName>
    </recommendedName>
</protein>
<dbReference type="Gene3D" id="4.10.990.10">
    <property type="match status" value="1"/>
</dbReference>
<proteinExistence type="inferred from homology"/>
<dbReference type="PROSITE" id="PS00475">
    <property type="entry name" value="RIBOSOMAL_L15"/>
    <property type="match status" value="1"/>
</dbReference>
<comment type="caution">
    <text evidence="9">The sequence shown here is derived from an EMBL/GenBank/DDBJ whole genome shotgun (WGS) entry which is preliminary data.</text>
</comment>
<keyword evidence="5" id="KW-0699">rRNA-binding</keyword>
<feature type="compositionally biased region" description="Basic residues" evidence="7">
    <location>
        <begin position="1"/>
        <end position="15"/>
    </location>
</feature>
<dbReference type="Pfam" id="PF00828">
    <property type="entry name" value="Ribosomal_L27A"/>
    <property type="match status" value="1"/>
</dbReference>
<keyword evidence="2 5" id="KW-0689">Ribosomal protein</keyword>
<keyword evidence="3 5" id="KW-0687">Ribonucleoprotein</keyword>
<dbReference type="GO" id="GO:0006412">
    <property type="term" value="P:translation"/>
    <property type="evidence" value="ECO:0007669"/>
    <property type="project" value="UniProtKB-UniRule"/>
</dbReference>
<dbReference type="GO" id="GO:0019843">
    <property type="term" value="F:rRNA binding"/>
    <property type="evidence" value="ECO:0007669"/>
    <property type="project" value="UniProtKB-UniRule"/>
</dbReference>
<evidence type="ECO:0000256" key="4">
    <source>
        <dbReference type="ARBA" id="ARBA00035200"/>
    </source>
</evidence>
<dbReference type="PANTHER" id="PTHR11721">
    <property type="entry name" value="60S RIBOSOMAL PROTEIN L27A"/>
    <property type="match status" value="1"/>
</dbReference>
<dbReference type="GO" id="GO:0022625">
    <property type="term" value="C:cytosolic large ribosomal subunit"/>
    <property type="evidence" value="ECO:0007669"/>
    <property type="project" value="TreeGrafter"/>
</dbReference>